<evidence type="ECO:0000313" key="3">
    <source>
        <dbReference type="Proteomes" id="UP000187203"/>
    </source>
</evidence>
<comment type="caution">
    <text evidence="2">The sequence shown here is derived from an EMBL/GenBank/DDBJ whole genome shotgun (WGS) entry which is preliminary data.</text>
</comment>
<keyword evidence="3" id="KW-1185">Reference proteome</keyword>
<protein>
    <submittedName>
        <fullName evidence="2">Sorting nexin-25-like protein</fullName>
    </submittedName>
</protein>
<evidence type="ECO:0000256" key="1">
    <source>
        <dbReference type="SAM" id="MobiDB-lite"/>
    </source>
</evidence>
<feature type="region of interest" description="Disordered" evidence="1">
    <location>
        <begin position="48"/>
        <end position="68"/>
    </location>
</feature>
<dbReference type="AlphaFoldDB" id="A0A1R3K4X9"/>
<feature type="region of interest" description="Disordered" evidence="1">
    <location>
        <begin position="98"/>
        <end position="153"/>
    </location>
</feature>
<reference evidence="3" key="1">
    <citation type="submission" date="2013-09" db="EMBL/GenBank/DDBJ databases">
        <title>Corchorus olitorius genome sequencing.</title>
        <authorList>
            <person name="Alam M."/>
            <person name="Haque M.S."/>
            <person name="Islam M.S."/>
            <person name="Emdad E.M."/>
            <person name="Islam M.M."/>
            <person name="Ahmed B."/>
            <person name="Halim A."/>
            <person name="Hossen Q.M.M."/>
            <person name="Hossain M.Z."/>
            <person name="Ahmed R."/>
            <person name="Khan M.M."/>
            <person name="Islam R."/>
            <person name="Rashid M.M."/>
            <person name="Khan S.A."/>
            <person name="Rahman M.S."/>
            <person name="Alam M."/>
            <person name="Yahiya A.S."/>
            <person name="Khan M.S."/>
            <person name="Azam M.S."/>
            <person name="Haque T."/>
            <person name="Lashkar M.Z.H."/>
            <person name="Akhand A.I."/>
            <person name="Morshed G."/>
            <person name="Roy S."/>
            <person name="Uddin K.S."/>
            <person name="Rabeya T."/>
            <person name="Hossain A.S."/>
            <person name="Chowdhury A."/>
            <person name="Snigdha A.R."/>
            <person name="Mortoza M.S."/>
            <person name="Matin S.A."/>
            <person name="Hoque S.M.E."/>
            <person name="Islam M.K."/>
            <person name="Roy D.K."/>
            <person name="Haider R."/>
            <person name="Moosa M.M."/>
            <person name="Elias S.M."/>
            <person name="Hasan A.M."/>
            <person name="Jahan S."/>
            <person name="Shafiuddin M."/>
            <person name="Mahmood N."/>
            <person name="Shommy N.S."/>
        </authorList>
    </citation>
    <scope>NUCLEOTIDE SEQUENCE [LARGE SCALE GENOMIC DNA]</scope>
    <source>
        <strain evidence="3">cv. O-4</strain>
    </source>
</reference>
<name>A0A1R3K4X9_9ROSI</name>
<proteinExistence type="predicted"/>
<gene>
    <name evidence="2" type="ORF">COLO4_11313</name>
</gene>
<feature type="compositionally biased region" description="Basic and acidic residues" evidence="1">
    <location>
        <begin position="114"/>
        <end position="123"/>
    </location>
</feature>
<organism evidence="2 3">
    <name type="scientific">Corchorus olitorius</name>
    <dbReference type="NCBI Taxonomy" id="93759"/>
    <lineage>
        <taxon>Eukaryota</taxon>
        <taxon>Viridiplantae</taxon>
        <taxon>Streptophyta</taxon>
        <taxon>Embryophyta</taxon>
        <taxon>Tracheophyta</taxon>
        <taxon>Spermatophyta</taxon>
        <taxon>Magnoliopsida</taxon>
        <taxon>eudicotyledons</taxon>
        <taxon>Gunneridae</taxon>
        <taxon>Pentapetalae</taxon>
        <taxon>rosids</taxon>
        <taxon>malvids</taxon>
        <taxon>Malvales</taxon>
        <taxon>Malvaceae</taxon>
        <taxon>Grewioideae</taxon>
        <taxon>Apeibeae</taxon>
        <taxon>Corchorus</taxon>
    </lineage>
</organism>
<evidence type="ECO:0000313" key="2">
    <source>
        <dbReference type="EMBL" id="OMP02147.1"/>
    </source>
</evidence>
<dbReference type="Proteomes" id="UP000187203">
    <property type="component" value="Unassembled WGS sequence"/>
</dbReference>
<dbReference type="EMBL" id="AWUE01014683">
    <property type="protein sequence ID" value="OMP02147.1"/>
    <property type="molecule type" value="Genomic_DNA"/>
</dbReference>
<accession>A0A1R3K4X9</accession>
<sequence>MAGVGLVLAGAGTVWTFLKSFVAGSTGRTTGRTRATGAVAGHRGPLRATRIFGPTKGPNEGKPEANENSYLKVSSESTRLICPIRRYAYYFTCSSLQNEGKREDSSPVGSSTTHEGDARERTTRVHLRNQFTAESPQRRRVRLLSGRDYYENQ</sequence>